<feature type="region of interest" description="Disordered" evidence="1">
    <location>
        <begin position="223"/>
        <end position="268"/>
    </location>
</feature>
<dbReference type="OrthoDB" id="1837928at2759"/>
<comment type="caution">
    <text evidence="2">The sequence shown here is derived from an EMBL/GenBank/DDBJ whole genome shotgun (WGS) entry which is preliminary data.</text>
</comment>
<organism evidence="2 3">
    <name type="scientific">Striga asiatica</name>
    <name type="common">Asiatic witchweed</name>
    <name type="synonym">Buchnera asiatica</name>
    <dbReference type="NCBI Taxonomy" id="4170"/>
    <lineage>
        <taxon>Eukaryota</taxon>
        <taxon>Viridiplantae</taxon>
        <taxon>Streptophyta</taxon>
        <taxon>Embryophyta</taxon>
        <taxon>Tracheophyta</taxon>
        <taxon>Spermatophyta</taxon>
        <taxon>Magnoliopsida</taxon>
        <taxon>eudicotyledons</taxon>
        <taxon>Gunneridae</taxon>
        <taxon>Pentapetalae</taxon>
        <taxon>asterids</taxon>
        <taxon>lamiids</taxon>
        <taxon>Lamiales</taxon>
        <taxon>Orobanchaceae</taxon>
        <taxon>Buchnereae</taxon>
        <taxon>Striga</taxon>
    </lineage>
</organism>
<feature type="compositionally biased region" description="Acidic residues" evidence="1">
    <location>
        <begin position="242"/>
        <end position="251"/>
    </location>
</feature>
<reference evidence="3" key="1">
    <citation type="journal article" date="2019" name="Curr. Biol.">
        <title>Genome Sequence of Striga asiatica Provides Insight into the Evolution of Plant Parasitism.</title>
        <authorList>
            <person name="Yoshida S."/>
            <person name="Kim S."/>
            <person name="Wafula E.K."/>
            <person name="Tanskanen J."/>
            <person name="Kim Y.M."/>
            <person name="Honaas L."/>
            <person name="Yang Z."/>
            <person name="Spallek T."/>
            <person name="Conn C.E."/>
            <person name="Ichihashi Y."/>
            <person name="Cheong K."/>
            <person name="Cui S."/>
            <person name="Der J.P."/>
            <person name="Gundlach H."/>
            <person name="Jiao Y."/>
            <person name="Hori C."/>
            <person name="Ishida J.K."/>
            <person name="Kasahara H."/>
            <person name="Kiba T."/>
            <person name="Kim M.S."/>
            <person name="Koo N."/>
            <person name="Laohavisit A."/>
            <person name="Lee Y.H."/>
            <person name="Lumba S."/>
            <person name="McCourt P."/>
            <person name="Mortimer J.C."/>
            <person name="Mutuku J.M."/>
            <person name="Nomura T."/>
            <person name="Sasaki-Sekimoto Y."/>
            <person name="Seto Y."/>
            <person name="Wang Y."/>
            <person name="Wakatake T."/>
            <person name="Sakakibara H."/>
            <person name="Demura T."/>
            <person name="Yamaguchi S."/>
            <person name="Yoneyama K."/>
            <person name="Manabe R.I."/>
            <person name="Nelson D.C."/>
            <person name="Schulman A.H."/>
            <person name="Timko M.P."/>
            <person name="dePamphilis C.W."/>
            <person name="Choi D."/>
            <person name="Shirasu K."/>
        </authorList>
    </citation>
    <scope>NUCLEOTIDE SEQUENCE [LARGE SCALE GENOMIC DNA]</scope>
    <source>
        <strain evidence="3">cv. UVA1</strain>
    </source>
</reference>
<gene>
    <name evidence="2" type="ORF">STAS_04631</name>
</gene>
<evidence type="ECO:0000256" key="1">
    <source>
        <dbReference type="SAM" id="MobiDB-lite"/>
    </source>
</evidence>
<dbReference type="EMBL" id="BKCP01003224">
    <property type="protein sequence ID" value="GER28810.1"/>
    <property type="molecule type" value="Genomic_DNA"/>
</dbReference>
<protein>
    <submittedName>
        <fullName evidence="2">Calcium-binding protein 39-like</fullName>
    </submittedName>
</protein>
<evidence type="ECO:0000313" key="2">
    <source>
        <dbReference type="EMBL" id="GER28810.1"/>
    </source>
</evidence>
<sequence>MLDIQEFEDTEAYAYRYLTLEFFSTVAKHENRKYLTARLKGTEYKITDKVLRDIYNFDPSIKSRHSPMGFKVDPRWAVISPCETYKKSGSSSGLISDLAHVVIHKYISQMIFDKKESNKVSKQQVFILWSVSHDKPVTMLQYLKDTLFDIHNETRRGLNFGHVVSKLAQYFGVETDEPPIRAKPISQKDLWHAGYLINPHTPKPVTKRASYKAYCEKIGISFPKDESQPEAGMSGGPASENPNDEDEDELDADRHPTHETFQPPPLIKAHTGASYQSAALVWFSEYEAWNEARWTTFTQQNDARWTSFVESNDARWTEQTRRWNEFV</sequence>
<proteinExistence type="predicted"/>
<name>A0A5A7P7Q2_STRAF</name>
<dbReference type="Proteomes" id="UP000325081">
    <property type="component" value="Unassembled WGS sequence"/>
</dbReference>
<accession>A0A5A7P7Q2</accession>
<dbReference type="AlphaFoldDB" id="A0A5A7P7Q2"/>
<evidence type="ECO:0000313" key="3">
    <source>
        <dbReference type="Proteomes" id="UP000325081"/>
    </source>
</evidence>
<keyword evidence="3" id="KW-1185">Reference proteome</keyword>